<gene>
    <name evidence="2" type="ORF">PSECIP111951_00796</name>
</gene>
<dbReference type="PROSITE" id="PS50943">
    <property type="entry name" value="HTH_CROC1"/>
    <property type="match status" value="1"/>
</dbReference>
<dbReference type="SMART" id="SM00530">
    <property type="entry name" value="HTH_XRE"/>
    <property type="match status" value="1"/>
</dbReference>
<dbReference type="InterPro" id="IPR001387">
    <property type="entry name" value="Cro/C1-type_HTH"/>
</dbReference>
<dbReference type="InterPro" id="IPR010982">
    <property type="entry name" value="Lambda_DNA-bd_dom_sf"/>
</dbReference>
<reference evidence="2 3" key="1">
    <citation type="submission" date="2022-07" db="EMBL/GenBank/DDBJ databases">
        <authorList>
            <person name="Criscuolo A."/>
        </authorList>
    </citation>
    <scope>NUCLEOTIDE SEQUENCE [LARGE SCALE GENOMIC DNA]</scope>
    <source>
        <strain evidence="3">CIP 111951</strain>
    </source>
</reference>
<protein>
    <recommendedName>
        <fullName evidence="1">HTH cro/C1-type domain-containing protein</fullName>
    </recommendedName>
</protein>
<dbReference type="EMBL" id="CAMAPD010000003">
    <property type="protein sequence ID" value="CAH9053312.1"/>
    <property type="molecule type" value="Genomic_DNA"/>
</dbReference>
<dbReference type="CDD" id="cd00093">
    <property type="entry name" value="HTH_XRE"/>
    <property type="match status" value="1"/>
</dbReference>
<evidence type="ECO:0000259" key="1">
    <source>
        <dbReference type="PROSITE" id="PS50943"/>
    </source>
</evidence>
<dbReference type="Gene3D" id="1.10.260.40">
    <property type="entry name" value="lambda repressor-like DNA-binding domains"/>
    <property type="match status" value="1"/>
</dbReference>
<organism evidence="2 3">
    <name type="scientific">Pseudoalteromonas holothuriae</name>
    <dbReference type="NCBI Taxonomy" id="2963714"/>
    <lineage>
        <taxon>Bacteria</taxon>
        <taxon>Pseudomonadati</taxon>
        <taxon>Pseudomonadota</taxon>
        <taxon>Gammaproteobacteria</taxon>
        <taxon>Alteromonadales</taxon>
        <taxon>Pseudoalteromonadaceae</taxon>
        <taxon>Pseudoalteromonas</taxon>
    </lineage>
</organism>
<dbReference type="RefSeq" id="WP_261591990.1">
    <property type="nucleotide sequence ID" value="NZ_CAMAPD010000003.1"/>
</dbReference>
<proteinExistence type="predicted"/>
<evidence type="ECO:0000313" key="3">
    <source>
        <dbReference type="Proteomes" id="UP001152485"/>
    </source>
</evidence>
<dbReference type="Pfam" id="PF01381">
    <property type="entry name" value="HTH_3"/>
    <property type="match status" value="1"/>
</dbReference>
<evidence type="ECO:0000313" key="2">
    <source>
        <dbReference type="EMBL" id="CAH9053312.1"/>
    </source>
</evidence>
<sequence>MKNNTHTRQKKVDGFKAEVQASIRILRREKGWSQADLARKLNVDQASISNYESGKTDMSFAQLFELFLIFGKDLTGTYFNFSQAKDAKPANTDNPDTKDTE</sequence>
<feature type="domain" description="HTH cro/C1-type" evidence="1">
    <location>
        <begin position="23"/>
        <end position="79"/>
    </location>
</feature>
<comment type="caution">
    <text evidence="2">The sequence shown here is derived from an EMBL/GenBank/DDBJ whole genome shotgun (WGS) entry which is preliminary data.</text>
</comment>
<accession>A0ABN8UJS5</accession>
<name>A0ABN8UJS5_9GAMM</name>
<dbReference type="SUPFAM" id="SSF47413">
    <property type="entry name" value="lambda repressor-like DNA-binding domains"/>
    <property type="match status" value="1"/>
</dbReference>
<dbReference type="Proteomes" id="UP001152485">
    <property type="component" value="Unassembled WGS sequence"/>
</dbReference>